<keyword evidence="4" id="KW-0547">Nucleotide-binding</keyword>
<reference evidence="9" key="2">
    <citation type="submission" date="2021-08" db="EMBL/GenBank/DDBJ databases">
        <authorList>
            <person name="Dalcin Martins P."/>
        </authorList>
    </citation>
    <scope>NUCLEOTIDE SEQUENCE</scope>
    <source>
        <strain evidence="9">MAG_39</strain>
    </source>
</reference>
<dbReference type="SUPFAM" id="SSF52540">
    <property type="entry name" value="P-loop containing nucleoside triphosphate hydrolases"/>
    <property type="match status" value="1"/>
</dbReference>
<dbReference type="PANTHER" id="PTHR30134">
    <property type="entry name" value="HYDROGENASE PROTEIN ASSEMBLY PROTEIN, NICKEL CHAPERONE"/>
    <property type="match status" value="1"/>
</dbReference>
<comment type="caution">
    <text evidence="9">The sequence shown here is derived from an EMBL/GenBank/DDBJ whole genome shotgun (WGS) entry which is preliminary data.</text>
</comment>
<feature type="domain" description="CobW/HypB/UreG nucleotide-binding" evidence="8">
    <location>
        <begin position="34"/>
        <end position="194"/>
    </location>
</feature>
<evidence type="ECO:0000256" key="3">
    <source>
        <dbReference type="ARBA" id="ARBA00022723"/>
    </source>
</evidence>
<gene>
    <name evidence="9" type="primary">hypB</name>
    <name evidence="9" type="ORF">K8I29_01785</name>
</gene>
<dbReference type="GO" id="GO:0008270">
    <property type="term" value="F:zinc ion binding"/>
    <property type="evidence" value="ECO:0007669"/>
    <property type="project" value="TreeGrafter"/>
</dbReference>
<comment type="similarity">
    <text evidence="1">Belongs to the SIMIBI class G3E GTPase family. HypB/HupM subfamily.</text>
</comment>
<evidence type="ECO:0000313" key="9">
    <source>
        <dbReference type="EMBL" id="MBZ0154930.1"/>
    </source>
</evidence>
<keyword evidence="2" id="KW-0533">Nickel</keyword>
<dbReference type="PIRSF" id="PIRSF005624">
    <property type="entry name" value="Ni-bind_GTPase"/>
    <property type="match status" value="1"/>
</dbReference>
<dbReference type="Proteomes" id="UP000705867">
    <property type="component" value="Unassembled WGS sequence"/>
</dbReference>
<sequence>MHDIEIDEKILSRNEALARENREALKGRGIFSINVVSSPGSGKTTIIEKTVELLRDRVGMAVIEGDMQTDLDAQRIARYNIPVRQITTGKACHLDAHMVHHTLPWVFGQGKVQLLIFENVGNMVCPAEYDLGEDMKVAVMSVPEGDDKPLKYPTLFHAAKVLIINKTDLVRFTNFDLQRAEENALKINPRLTVFKMSCADGTGLREWADFLAAHSMK</sequence>
<keyword evidence="3" id="KW-0479">Metal-binding</keyword>
<evidence type="ECO:0000259" key="8">
    <source>
        <dbReference type="Pfam" id="PF02492"/>
    </source>
</evidence>
<dbReference type="GO" id="GO:0003924">
    <property type="term" value="F:GTPase activity"/>
    <property type="evidence" value="ECO:0007669"/>
    <property type="project" value="InterPro"/>
</dbReference>
<keyword evidence="6" id="KW-0862">Zinc</keyword>
<dbReference type="InterPro" id="IPR027417">
    <property type="entry name" value="P-loop_NTPase"/>
</dbReference>
<dbReference type="InterPro" id="IPR003495">
    <property type="entry name" value="CobW/HypB/UreG_nucleotide-bd"/>
</dbReference>
<protein>
    <submittedName>
        <fullName evidence="9">Hydrogenase nickel incorporation protein HypB</fullName>
    </submittedName>
</protein>
<evidence type="ECO:0000256" key="4">
    <source>
        <dbReference type="ARBA" id="ARBA00022741"/>
    </source>
</evidence>
<dbReference type="GO" id="GO:0051604">
    <property type="term" value="P:protein maturation"/>
    <property type="evidence" value="ECO:0007669"/>
    <property type="project" value="InterPro"/>
</dbReference>
<organism evidence="9 10">
    <name type="scientific">Candidatus Nitrobium versatile</name>
    <dbReference type="NCBI Taxonomy" id="2884831"/>
    <lineage>
        <taxon>Bacteria</taxon>
        <taxon>Pseudomonadati</taxon>
        <taxon>Nitrospirota</taxon>
        <taxon>Nitrospiria</taxon>
        <taxon>Nitrospirales</taxon>
        <taxon>Nitrospiraceae</taxon>
        <taxon>Candidatus Nitrobium</taxon>
    </lineage>
</organism>
<evidence type="ECO:0000256" key="5">
    <source>
        <dbReference type="ARBA" id="ARBA00022801"/>
    </source>
</evidence>
<name>A0A953JA33_9BACT</name>
<evidence type="ECO:0000256" key="6">
    <source>
        <dbReference type="ARBA" id="ARBA00022833"/>
    </source>
</evidence>
<proteinExistence type="inferred from homology"/>
<dbReference type="AlphaFoldDB" id="A0A953JA33"/>
<dbReference type="EMBL" id="JAIOIV010000015">
    <property type="protein sequence ID" value="MBZ0154930.1"/>
    <property type="molecule type" value="Genomic_DNA"/>
</dbReference>
<reference evidence="9" key="1">
    <citation type="journal article" date="2021" name="bioRxiv">
        <title>Unraveling nitrogen, sulfur and carbon metabolic pathways and microbial community transcriptional responses to substrate deprivation and toxicity stresses in a bioreactor mimicking anoxic brackish coastal sediment conditions.</title>
        <authorList>
            <person name="Martins P.D."/>
            <person name="Echeveste M.J."/>
            <person name="Arshad A."/>
            <person name="Kurth J."/>
            <person name="Ouboter H."/>
            <person name="Jetten M.S.M."/>
            <person name="Welte C.U."/>
        </authorList>
    </citation>
    <scope>NUCLEOTIDE SEQUENCE</scope>
    <source>
        <strain evidence="9">MAG_39</strain>
    </source>
</reference>
<keyword evidence="7" id="KW-0342">GTP-binding</keyword>
<keyword evidence="5" id="KW-0378">Hydrolase</keyword>
<accession>A0A953JA33</accession>
<dbReference type="GO" id="GO:0016151">
    <property type="term" value="F:nickel cation binding"/>
    <property type="evidence" value="ECO:0007669"/>
    <property type="project" value="InterPro"/>
</dbReference>
<evidence type="ECO:0000256" key="1">
    <source>
        <dbReference type="ARBA" id="ARBA00006211"/>
    </source>
</evidence>
<evidence type="ECO:0000256" key="7">
    <source>
        <dbReference type="ARBA" id="ARBA00023134"/>
    </source>
</evidence>
<dbReference type="PANTHER" id="PTHR30134:SF2">
    <property type="entry name" value="HYDROGENASE MATURATION FACTOR HYPB"/>
    <property type="match status" value="1"/>
</dbReference>
<evidence type="ECO:0000313" key="10">
    <source>
        <dbReference type="Proteomes" id="UP000705867"/>
    </source>
</evidence>
<dbReference type="Pfam" id="PF02492">
    <property type="entry name" value="cobW"/>
    <property type="match status" value="1"/>
</dbReference>
<dbReference type="GO" id="GO:0005525">
    <property type="term" value="F:GTP binding"/>
    <property type="evidence" value="ECO:0007669"/>
    <property type="project" value="UniProtKB-KW"/>
</dbReference>
<dbReference type="InterPro" id="IPR004392">
    <property type="entry name" value="Hyd_mat_HypB"/>
</dbReference>
<dbReference type="CDD" id="cd05390">
    <property type="entry name" value="HypB"/>
    <property type="match status" value="1"/>
</dbReference>
<dbReference type="Gene3D" id="3.40.50.300">
    <property type="entry name" value="P-loop containing nucleotide triphosphate hydrolases"/>
    <property type="match status" value="1"/>
</dbReference>
<dbReference type="NCBIfam" id="TIGR00073">
    <property type="entry name" value="hypB"/>
    <property type="match status" value="1"/>
</dbReference>
<evidence type="ECO:0000256" key="2">
    <source>
        <dbReference type="ARBA" id="ARBA00022596"/>
    </source>
</evidence>